<reference evidence="2 3" key="1">
    <citation type="submission" date="2019-02" db="EMBL/GenBank/DDBJ databases">
        <title>Deep-cultivation of Planctomycetes and their phenomic and genomic characterization uncovers novel biology.</title>
        <authorList>
            <person name="Wiegand S."/>
            <person name="Jogler M."/>
            <person name="Boedeker C."/>
            <person name="Pinto D."/>
            <person name="Vollmers J."/>
            <person name="Rivas-Marin E."/>
            <person name="Kohn T."/>
            <person name="Peeters S.H."/>
            <person name="Heuer A."/>
            <person name="Rast P."/>
            <person name="Oberbeckmann S."/>
            <person name="Bunk B."/>
            <person name="Jeske O."/>
            <person name="Meyerdierks A."/>
            <person name="Storesund J.E."/>
            <person name="Kallscheuer N."/>
            <person name="Luecker S."/>
            <person name="Lage O.M."/>
            <person name="Pohl T."/>
            <person name="Merkel B.J."/>
            <person name="Hornburger P."/>
            <person name="Mueller R.-W."/>
            <person name="Bruemmer F."/>
            <person name="Labrenz M."/>
            <person name="Spormann A.M."/>
            <person name="Op den Camp H."/>
            <person name="Overmann J."/>
            <person name="Amann R."/>
            <person name="Jetten M.S.M."/>
            <person name="Mascher T."/>
            <person name="Medema M.H."/>
            <person name="Devos D.P."/>
            <person name="Kaster A.-K."/>
            <person name="Ovreas L."/>
            <person name="Rohde M."/>
            <person name="Galperin M.Y."/>
            <person name="Jogler C."/>
        </authorList>
    </citation>
    <scope>NUCLEOTIDE SEQUENCE [LARGE SCALE GENOMIC DNA]</scope>
    <source>
        <strain evidence="2 3">Pan161</strain>
    </source>
</reference>
<dbReference type="RefSeq" id="WP_145230781.1">
    <property type="nucleotide sequence ID" value="NZ_CP036343.1"/>
</dbReference>
<dbReference type="AlphaFoldDB" id="A0A517VII1"/>
<evidence type="ECO:0000256" key="1">
    <source>
        <dbReference type="SAM" id="Phobius"/>
    </source>
</evidence>
<organism evidence="2 3">
    <name type="scientific">Gimesia algae</name>
    <dbReference type="NCBI Taxonomy" id="2527971"/>
    <lineage>
        <taxon>Bacteria</taxon>
        <taxon>Pseudomonadati</taxon>
        <taxon>Planctomycetota</taxon>
        <taxon>Planctomycetia</taxon>
        <taxon>Planctomycetales</taxon>
        <taxon>Planctomycetaceae</taxon>
        <taxon>Gimesia</taxon>
    </lineage>
</organism>
<evidence type="ECO:0000313" key="2">
    <source>
        <dbReference type="EMBL" id="QDT92819.1"/>
    </source>
</evidence>
<keyword evidence="1" id="KW-1133">Transmembrane helix</keyword>
<dbReference type="OrthoDB" id="292035at2"/>
<keyword evidence="1" id="KW-0812">Transmembrane</keyword>
<proteinExistence type="predicted"/>
<evidence type="ECO:0000313" key="3">
    <source>
        <dbReference type="Proteomes" id="UP000316855"/>
    </source>
</evidence>
<keyword evidence="3" id="KW-1185">Reference proteome</keyword>
<accession>A0A517VII1</accession>
<protein>
    <submittedName>
        <fullName evidence="2">Uncharacterized protein</fullName>
    </submittedName>
</protein>
<sequence length="275" mass="30327">MDLIQYSQFASVVLSFAALYTMPDPQTTHSDCKPPVTNRTISRSIAVPAFVAGLVLFLWGLSLETQNPRTNAEDDFAWLILGVGVSLSAFAIALWFFRPGIALIAAIVAPPLAFVLASVLLITCVIAQGFGNRHHQSFAANGVSQITPARQMDELYDDCRRYITYDRNFRPEFTSVAYFGGRYKLVMKVPVEINSKSSGSMIGEPRFYLHEVSDVSVSPTGEGAGASFSRDFKFGLPEWEKVYQAKGDFSVIGFTINPTPVPDFEKYTAAERPPE</sequence>
<gene>
    <name evidence="2" type="ORF">Pan161_44900</name>
</gene>
<dbReference type="Proteomes" id="UP000316855">
    <property type="component" value="Chromosome"/>
</dbReference>
<dbReference type="KEGG" id="gax:Pan161_44900"/>
<keyword evidence="1" id="KW-0472">Membrane</keyword>
<feature type="transmembrane region" description="Helical" evidence="1">
    <location>
        <begin position="46"/>
        <end position="64"/>
    </location>
</feature>
<feature type="transmembrane region" description="Helical" evidence="1">
    <location>
        <begin position="103"/>
        <end position="127"/>
    </location>
</feature>
<name>A0A517VII1_9PLAN</name>
<dbReference type="EMBL" id="CP036343">
    <property type="protein sequence ID" value="QDT92819.1"/>
    <property type="molecule type" value="Genomic_DNA"/>
</dbReference>
<feature type="transmembrane region" description="Helical" evidence="1">
    <location>
        <begin position="76"/>
        <end position="97"/>
    </location>
</feature>